<name>A0ABU0ABP9_9BACI</name>
<proteinExistence type="predicted"/>
<protein>
    <submittedName>
        <fullName evidence="1">Uncharacterized protein</fullName>
    </submittedName>
</protein>
<dbReference type="Proteomes" id="UP001238088">
    <property type="component" value="Unassembled WGS sequence"/>
</dbReference>
<organism evidence="1 2">
    <name type="scientific">Cytobacillus purgationiresistens</name>
    <dbReference type="NCBI Taxonomy" id="863449"/>
    <lineage>
        <taxon>Bacteria</taxon>
        <taxon>Bacillati</taxon>
        <taxon>Bacillota</taxon>
        <taxon>Bacilli</taxon>
        <taxon>Bacillales</taxon>
        <taxon>Bacillaceae</taxon>
        <taxon>Cytobacillus</taxon>
    </lineage>
</organism>
<evidence type="ECO:0000313" key="1">
    <source>
        <dbReference type="EMBL" id="MDQ0268677.1"/>
    </source>
</evidence>
<comment type="caution">
    <text evidence="1">The sequence shown here is derived from an EMBL/GenBank/DDBJ whole genome shotgun (WGS) entry which is preliminary data.</text>
</comment>
<dbReference type="Pfam" id="PF26325">
    <property type="entry name" value="YhjD"/>
    <property type="match status" value="1"/>
</dbReference>
<dbReference type="EMBL" id="JAUSUB010000002">
    <property type="protein sequence ID" value="MDQ0268677.1"/>
    <property type="molecule type" value="Genomic_DNA"/>
</dbReference>
<reference evidence="1 2" key="1">
    <citation type="submission" date="2023-07" db="EMBL/GenBank/DDBJ databases">
        <title>Genomic Encyclopedia of Type Strains, Phase IV (KMG-IV): sequencing the most valuable type-strain genomes for metagenomic binning, comparative biology and taxonomic classification.</title>
        <authorList>
            <person name="Goeker M."/>
        </authorList>
    </citation>
    <scope>NUCLEOTIDE SEQUENCE [LARGE SCALE GENOMIC DNA]</scope>
    <source>
        <strain evidence="1 2">DSM 23494</strain>
    </source>
</reference>
<dbReference type="InterPro" id="IPR058600">
    <property type="entry name" value="YhjD-like"/>
</dbReference>
<accession>A0ABU0ABP9</accession>
<evidence type="ECO:0000313" key="2">
    <source>
        <dbReference type="Proteomes" id="UP001238088"/>
    </source>
</evidence>
<gene>
    <name evidence="1" type="ORF">J2S17_000546</name>
</gene>
<sequence>MTRIPETDRDILEQAMYLPMVIIILEKDRLIIEKAPFKLSQPYLNLMEETIKARI</sequence>
<keyword evidence="2" id="KW-1185">Reference proteome</keyword>